<dbReference type="InterPro" id="IPR036322">
    <property type="entry name" value="WD40_repeat_dom_sf"/>
</dbReference>
<dbReference type="OrthoDB" id="500858at2"/>
<dbReference type="SMART" id="SM00220">
    <property type="entry name" value="S_TKc"/>
    <property type="match status" value="1"/>
</dbReference>
<dbReference type="PROSITE" id="PS50011">
    <property type="entry name" value="PROTEIN_KINASE_DOM"/>
    <property type="match status" value="1"/>
</dbReference>
<gene>
    <name evidence="6" type="ORF">Mic7113_4187</name>
</gene>
<accession>K9WI60</accession>
<dbReference type="Proteomes" id="UP000010471">
    <property type="component" value="Chromosome"/>
</dbReference>
<proteinExistence type="predicted"/>
<dbReference type="GO" id="GO:0005524">
    <property type="term" value="F:ATP binding"/>
    <property type="evidence" value="ECO:0007669"/>
    <property type="project" value="UniProtKB-UniRule"/>
</dbReference>
<evidence type="ECO:0000259" key="5">
    <source>
        <dbReference type="PROSITE" id="PS50011"/>
    </source>
</evidence>
<dbReference type="SUPFAM" id="SSF50978">
    <property type="entry name" value="WD40 repeat-like"/>
    <property type="match status" value="1"/>
</dbReference>
<dbReference type="PATRIC" id="fig|1173027.3.peg.4624"/>
<dbReference type="SMART" id="SM00320">
    <property type="entry name" value="WD40"/>
    <property type="match status" value="7"/>
</dbReference>
<reference evidence="6 7" key="1">
    <citation type="submission" date="2012-06" db="EMBL/GenBank/DDBJ databases">
        <title>Finished chromosome of genome of Microcoleus sp. PCC 7113.</title>
        <authorList>
            <consortium name="US DOE Joint Genome Institute"/>
            <person name="Gugger M."/>
            <person name="Coursin T."/>
            <person name="Rippka R."/>
            <person name="Tandeau De Marsac N."/>
            <person name="Huntemann M."/>
            <person name="Wei C.-L."/>
            <person name="Han J."/>
            <person name="Detter J.C."/>
            <person name="Han C."/>
            <person name="Tapia R."/>
            <person name="Chen A."/>
            <person name="Kyrpides N."/>
            <person name="Mavromatis K."/>
            <person name="Markowitz V."/>
            <person name="Szeto E."/>
            <person name="Ivanova N."/>
            <person name="Pagani I."/>
            <person name="Pati A."/>
            <person name="Goodwin L."/>
            <person name="Nordberg H.P."/>
            <person name="Cantor M.N."/>
            <person name="Hua S.X."/>
            <person name="Woyke T."/>
            <person name="Kerfeld C.A."/>
        </authorList>
    </citation>
    <scope>NUCLEOTIDE SEQUENCE [LARGE SCALE GENOMIC DNA]</scope>
    <source>
        <strain evidence="6 7">PCC 7113</strain>
    </source>
</reference>
<dbReference type="PROSITE" id="PS50294">
    <property type="entry name" value="WD_REPEATS_REGION"/>
    <property type="match status" value="7"/>
</dbReference>
<dbReference type="PROSITE" id="PS00107">
    <property type="entry name" value="PROTEIN_KINASE_ATP"/>
    <property type="match status" value="1"/>
</dbReference>
<dbReference type="Pfam" id="PF25173">
    <property type="entry name" value="Beta-prop_WDR3_1st"/>
    <property type="match status" value="1"/>
</dbReference>
<evidence type="ECO:0000313" key="7">
    <source>
        <dbReference type="Proteomes" id="UP000010471"/>
    </source>
</evidence>
<dbReference type="InterPro" id="IPR011009">
    <property type="entry name" value="Kinase-like_dom_sf"/>
</dbReference>
<dbReference type="EMBL" id="CP003630">
    <property type="protein sequence ID" value="AFZ19888.1"/>
    <property type="molecule type" value="Genomic_DNA"/>
</dbReference>
<protein>
    <submittedName>
        <fullName evidence="6">WD40 repeat-containing protein</fullName>
    </submittedName>
</protein>
<dbReference type="PROSITE" id="PS50082">
    <property type="entry name" value="WD_REPEATS_2"/>
    <property type="match status" value="7"/>
</dbReference>
<dbReference type="RefSeq" id="WP_015184024.1">
    <property type="nucleotide sequence ID" value="NC_019738.1"/>
</dbReference>
<feature type="repeat" description="WD" evidence="3">
    <location>
        <begin position="418"/>
        <end position="459"/>
    </location>
</feature>
<dbReference type="InterPro" id="IPR017441">
    <property type="entry name" value="Protein_kinase_ATP_BS"/>
</dbReference>
<feature type="binding site" evidence="4">
    <location>
        <position position="66"/>
    </location>
    <ligand>
        <name>ATP</name>
        <dbReference type="ChEBI" id="CHEBI:30616"/>
    </ligand>
</feature>
<dbReference type="STRING" id="1173027.Mic7113_4187"/>
<evidence type="ECO:0000256" key="1">
    <source>
        <dbReference type="ARBA" id="ARBA00022574"/>
    </source>
</evidence>
<dbReference type="InterPro" id="IPR000719">
    <property type="entry name" value="Prot_kinase_dom"/>
</dbReference>
<dbReference type="PRINTS" id="PR00320">
    <property type="entry name" value="GPROTEINBRPT"/>
</dbReference>
<keyword evidence="4" id="KW-0547">Nucleotide-binding</keyword>
<feature type="repeat" description="WD" evidence="3">
    <location>
        <begin position="334"/>
        <end position="375"/>
    </location>
</feature>
<feature type="repeat" description="WD" evidence="3">
    <location>
        <begin position="544"/>
        <end position="585"/>
    </location>
</feature>
<dbReference type="Pfam" id="PF00069">
    <property type="entry name" value="Pkinase"/>
    <property type="match status" value="1"/>
</dbReference>
<sequence length="620" mass="69337">MSYCLNPECQKASRNRSEAKFCQYCGSKLLLGDRYRALELIGQGGFGRTFLAVDEYKPSKPRCVIKQFYPQIQGANNIQKAADLFEQEAMRLDELGQHPQIPELLAHFTQDNRQYLIQEFIDGQNLLQELEAEGIFQEAQIRQLLESLLPVLEFIHSQQVIHRDIKPANIIRRPNRELILVDFGAAKFAKETALLLTGTTIGTPGYLAPEQARGKACFASDLYSLGVTCLYLLTQISPLELFDVGEDSWVWRQYLLNNPVSEQLGYILDRLVENGTNKRYQSAAEVLRDLGFQAPIASTQSPPTRQPQYFNSTLFSTQPTLQLPPLTWKCVKTLRGHSSRVWSVTISPDSQILASSSGDQTIKLWQLSTGKEIRTLEGHNYWARTLAITPDGEILASGSDDNTIKLWQLSTGKQLRTLKGHSRWVRALTMTPDGQILASASNDQTIKLWHLNTGKELHTLTGHNDWVSTLTMTPDGQILVSGSNDQTIKLWHISTGRELHTFTAHGDWVRSLAITPDGQILASGSYDQTIKLWQLSTGQELCTLKGHTEGVRTLAITADGQILASGSDDNSIKLWHLNTGKELRTLTGHSDSIYSLVFSGDGKILVSSSKDKTIKIWRCD</sequence>
<feature type="repeat" description="WD" evidence="3">
    <location>
        <begin position="376"/>
        <end position="417"/>
    </location>
</feature>
<dbReference type="CDD" id="cd00200">
    <property type="entry name" value="WD40"/>
    <property type="match status" value="1"/>
</dbReference>
<dbReference type="Gene3D" id="2.130.10.10">
    <property type="entry name" value="YVTN repeat-like/Quinoprotein amine dehydrogenase"/>
    <property type="match status" value="3"/>
</dbReference>
<dbReference type="GO" id="GO:0004672">
    <property type="term" value="F:protein kinase activity"/>
    <property type="evidence" value="ECO:0007669"/>
    <property type="project" value="InterPro"/>
</dbReference>
<organism evidence="6 7">
    <name type="scientific">Allocoleopsis franciscana PCC 7113</name>
    <dbReference type="NCBI Taxonomy" id="1173027"/>
    <lineage>
        <taxon>Bacteria</taxon>
        <taxon>Bacillati</taxon>
        <taxon>Cyanobacteriota</taxon>
        <taxon>Cyanophyceae</taxon>
        <taxon>Coleofasciculales</taxon>
        <taxon>Coleofasciculaceae</taxon>
        <taxon>Allocoleopsis</taxon>
        <taxon>Allocoleopsis franciscana</taxon>
    </lineage>
</organism>
<dbReference type="NCBIfam" id="NF045510">
    <property type="entry name" value="4Cys_prefix_kin"/>
    <property type="match status" value="1"/>
</dbReference>
<dbReference type="Gene3D" id="1.10.510.10">
    <property type="entry name" value="Transferase(Phosphotransferase) domain 1"/>
    <property type="match status" value="1"/>
</dbReference>
<keyword evidence="4" id="KW-0067">ATP-binding</keyword>
<dbReference type="CDD" id="cd14014">
    <property type="entry name" value="STKc_PknB_like"/>
    <property type="match status" value="1"/>
</dbReference>
<dbReference type="InterPro" id="IPR020472">
    <property type="entry name" value="WD40_PAC1"/>
</dbReference>
<dbReference type="AlphaFoldDB" id="K9WI60"/>
<dbReference type="PANTHER" id="PTHR44129">
    <property type="entry name" value="WD REPEAT-CONTAINING PROTEIN POP1"/>
    <property type="match status" value="1"/>
</dbReference>
<feature type="repeat" description="WD" evidence="3">
    <location>
        <begin position="502"/>
        <end position="543"/>
    </location>
</feature>
<evidence type="ECO:0000256" key="2">
    <source>
        <dbReference type="ARBA" id="ARBA00022737"/>
    </source>
</evidence>
<feature type="repeat" description="WD" evidence="3">
    <location>
        <begin position="586"/>
        <end position="620"/>
    </location>
</feature>
<keyword evidence="1 3" id="KW-0853">WD repeat</keyword>
<dbReference type="InterPro" id="IPR050349">
    <property type="entry name" value="WD_LIS1/nudF_dynein_reg"/>
</dbReference>
<evidence type="ECO:0000256" key="3">
    <source>
        <dbReference type="PROSITE-ProRule" id="PRU00221"/>
    </source>
</evidence>
<feature type="repeat" description="WD" evidence="3">
    <location>
        <begin position="460"/>
        <end position="501"/>
    </location>
</feature>
<dbReference type="eggNOG" id="COG2319">
    <property type="taxonomic scope" value="Bacteria"/>
</dbReference>
<keyword evidence="2" id="KW-0677">Repeat</keyword>
<dbReference type="InterPro" id="IPR015943">
    <property type="entry name" value="WD40/YVTN_repeat-like_dom_sf"/>
</dbReference>
<dbReference type="SUPFAM" id="SSF56112">
    <property type="entry name" value="Protein kinase-like (PK-like)"/>
    <property type="match status" value="1"/>
</dbReference>
<name>K9WI60_9CYAN</name>
<keyword evidence="7" id="KW-1185">Reference proteome</keyword>
<evidence type="ECO:0000313" key="6">
    <source>
        <dbReference type="EMBL" id="AFZ19888.1"/>
    </source>
</evidence>
<dbReference type="InterPro" id="IPR001680">
    <property type="entry name" value="WD40_rpt"/>
</dbReference>
<dbReference type="KEGG" id="mic:Mic7113_4187"/>
<evidence type="ECO:0000256" key="4">
    <source>
        <dbReference type="PROSITE-ProRule" id="PRU10141"/>
    </source>
</evidence>
<dbReference type="Pfam" id="PF00400">
    <property type="entry name" value="WD40"/>
    <property type="match status" value="2"/>
</dbReference>
<feature type="domain" description="Protein kinase" evidence="5">
    <location>
        <begin position="35"/>
        <end position="292"/>
    </location>
</feature>
<dbReference type="eggNOG" id="COG0515">
    <property type="taxonomic scope" value="Bacteria"/>
</dbReference>
<dbReference type="HOGENOM" id="CLU_000288_135_4_3"/>